<proteinExistence type="inferred from homology"/>
<dbReference type="PANTHER" id="PTHR10663">
    <property type="entry name" value="GUANYL-NUCLEOTIDE EXCHANGE FACTOR"/>
    <property type="match status" value="1"/>
</dbReference>
<feature type="domain" description="Mon2/Sec7/BIG1-like HDS" evidence="5">
    <location>
        <begin position="763"/>
        <end position="842"/>
    </location>
</feature>
<comment type="similarity">
    <text evidence="1">Belongs to the MON2 family.</text>
</comment>
<feature type="domain" description="Mon2 C-terminal" evidence="7">
    <location>
        <begin position="846"/>
        <end position="1613"/>
    </location>
</feature>
<evidence type="ECO:0000259" key="6">
    <source>
        <dbReference type="Pfam" id="PF12783"/>
    </source>
</evidence>
<dbReference type="GO" id="GO:0015031">
    <property type="term" value="P:protein transport"/>
    <property type="evidence" value="ECO:0007669"/>
    <property type="project" value="UniProtKB-KW"/>
</dbReference>
<dbReference type="Ensembl" id="ENSENLT00000017663.1">
    <property type="protein sequence ID" value="ENSENLP00000017043.1"/>
    <property type="gene ID" value="ENSENLG00000007717.1"/>
</dbReference>
<dbReference type="InterPro" id="IPR032629">
    <property type="entry name" value="DCB_dom"/>
</dbReference>
<dbReference type="Pfam" id="PF16206">
    <property type="entry name" value="Mon2_C"/>
    <property type="match status" value="1"/>
</dbReference>
<dbReference type="Proteomes" id="UP000472264">
    <property type="component" value="Chromosome 16"/>
</dbReference>
<evidence type="ECO:0000259" key="8">
    <source>
        <dbReference type="Pfam" id="PF16213"/>
    </source>
</evidence>
<dbReference type="Pfam" id="PF12783">
    <property type="entry name" value="Sec7-like_HUS"/>
    <property type="match status" value="1"/>
</dbReference>
<keyword evidence="4" id="KW-0653">Protein transport</keyword>
<evidence type="ECO:0000259" key="7">
    <source>
        <dbReference type="Pfam" id="PF16206"/>
    </source>
</evidence>
<evidence type="ECO:0000256" key="3">
    <source>
        <dbReference type="ARBA" id="ARBA00022448"/>
    </source>
</evidence>
<dbReference type="InterPro" id="IPR032817">
    <property type="entry name" value="Mon2_C"/>
</dbReference>
<dbReference type="Pfam" id="PF09324">
    <property type="entry name" value="Sec7-like_HDS"/>
    <property type="match status" value="1"/>
</dbReference>
<evidence type="ECO:0000259" key="5">
    <source>
        <dbReference type="Pfam" id="PF09324"/>
    </source>
</evidence>
<evidence type="ECO:0000256" key="4">
    <source>
        <dbReference type="ARBA" id="ARBA00022927"/>
    </source>
</evidence>
<organism evidence="9 10">
    <name type="scientific">Echeneis naucrates</name>
    <name type="common">Live sharksucker</name>
    <dbReference type="NCBI Taxonomy" id="173247"/>
    <lineage>
        <taxon>Eukaryota</taxon>
        <taxon>Metazoa</taxon>
        <taxon>Chordata</taxon>
        <taxon>Craniata</taxon>
        <taxon>Vertebrata</taxon>
        <taxon>Euteleostomi</taxon>
        <taxon>Actinopterygii</taxon>
        <taxon>Neopterygii</taxon>
        <taxon>Teleostei</taxon>
        <taxon>Neoteleostei</taxon>
        <taxon>Acanthomorphata</taxon>
        <taxon>Carangaria</taxon>
        <taxon>Carangiformes</taxon>
        <taxon>Echeneidae</taxon>
        <taxon>Echeneis</taxon>
    </lineage>
</organism>
<dbReference type="InterPro" id="IPR016024">
    <property type="entry name" value="ARM-type_fold"/>
</dbReference>
<evidence type="ECO:0000313" key="10">
    <source>
        <dbReference type="Proteomes" id="UP000472264"/>
    </source>
</evidence>
<evidence type="ECO:0000313" key="9">
    <source>
        <dbReference type="Ensembl" id="ENSENLP00000017043.1"/>
    </source>
</evidence>
<evidence type="ECO:0000256" key="2">
    <source>
        <dbReference type="ARBA" id="ARBA00017134"/>
    </source>
</evidence>
<reference evidence="9" key="1">
    <citation type="submission" date="2021-04" db="EMBL/GenBank/DDBJ databases">
        <authorList>
            <consortium name="Wellcome Sanger Institute Data Sharing"/>
        </authorList>
    </citation>
    <scope>NUCLEOTIDE SEQUENCE [LARGE SCALE GENOMIC DNA]</scope>
</reference>
<evidence type="ECO:0000256" key="1">
    <source>
        <dbReference type="ARBA" id="ARBA00008144"/>
    </source>
</evidence>
<dbReference type="InterPro" id="IPR032691">
    <property type="entry name" value="Mon2/Sec7/BIG1-like_HUS"/>
</dbReference>
<gene>
    <name evidence="9" type="primary">mon2</name>
</gene>
<keyword evidence="3" id="KW-0813">Transport</keyword>
<protein>
    <recommendedName>
        <fullName evidence="2">Protein MON2 homolog</fullName>
    </recommendedName>
</protein>
<dbReference type="InterPro" id="IPR015403">
    <property type="entry name" value="Mon2/Sec7/BIG1-like_HDS"/>
</dbReference>
<accession>A0A665UBJ3</accession>
<keyword evidence="10" id="KW-1185">Reference proteome</keyword>
<reference evidence="9" key="3">
    <citation type="submission" date="2025-09" db="UniProtKB">
        <authorList>
            <consortium name="Ensembl"/>
        </authorList>
    </citation>
    <scope>IDENTIFICATION</scope>
</reference>
<feature type="domain" description="Mon2/Sec7/BIG1-like dimerisation and cyclophilin-binding" evidence="8">
    <location>
        <begin position="10"/>
        <end position="135"/>
    </location>
</feature>
<sequence length="1622" mass="179512">VQLQMGLCVSLKENSSEVVQPFLMGCGTKEPKITQLCLAAIQRLMSHEVVSEAAAGNIINMLWQLMENGLEELKLLQTVLVLLTTNTVVHDEVLSKAIVLCFRLHFTKDNITNNTAAATVRQVVTVVFERMVAEDDRFKGIVEQPPPVQGNTNRRSVSTLRPSAKDAYMLFQDLCQLVNADAPYWLVGMTEMTRTFGLELLDYSEVEHFLLKERVCPLVIKLFSPNIKFRQGSSSASPAPVEKPYFPICMRLLRVVSVLIKHFYSLLVTECEIFLSLLVKFLDGEKPQWLRAVAVESVHRLCVQPHLLRSFCQSYDMKQHSTKVFRDIVNALGSFIQSLFIVPNTSSTASVSAPAGGVSGNLTTQAAFEYRGTWIPLMTVSVQGSAKATYLEMLDKVEPPSIPEGYAMSVAFSALLDLVRGITSMIERELAVEEETATEFREAHPDREWQPQAVSASGAHLVWEEMVNACWCGLLAALSLLLDASTDETATENILKAELTMASLCGRLGLVTPRDAFITAICKASLPPHYALTVLSSNAANLSSKAYSIQGQNVQIISPSSESHQQVVAVGQPLTAQPQGTVVLTAKNIQCMRTLLNLAHCHGAVLGTSWQLVLATLQHLVWILGLKPGLGGALKPGRAVEGPSTVLTTAVMTDLPVIANILSRLFESSQYLDDVSLHHLINALCSLSLEAMEMAYGNNKEPSLFAVAKLLETGLVNMDRIEILWRPLTGHLLEVCQHPNSRMREWGAEALTALIKAGLAYKHDPPLSQNQRLQLLLLNPLKELSNVLHADIRQKQLESVLQILQSQGDSLGPGWPLVLGVIGAIRNDQGESLIRTAFQCLQLVVTDFLPTMPCTCLQIVVDVAGSFGLQNQELNISLTSIGLLWNISDYFFQRGEAITHELEREEEALQKQALERGETLNRPFHPAPPFDCLWLCLYAKLGELCVDPRPAVRKSAGQTMFSTIAAHGTLLQQPTWHIVVWKVLFHLLDCVRTSSTTADKEKIESGGGNILIHHSRDTAEKQWAETWVLTLAGVARIFNTRRYLLQQLGDFFEAWEVLLNHIQSAALSKNNEVSLAALKSFQEILQIVTPVKDSDKAGDALAAMGVPPVLIDPLSASGPGRPLVRSDSLVERLTRYNGAELQAPPPGEESALEDSALWWSAWNTWYRTGTDSTRPPIGLTEKLSFIPSQPFLTALIQIFPALYQHIKANFSMEDLKKLGVILHGAVSVPISSDASPFILPSYTEAVLTSLQEAVHTALDVLQKAICVGPENLQVMYPAIFEQLLLFVEFSCKPPQYGRMETKHVANAKYNQAEWVALNYVPFAERSLEVVVDLYHKTACHKAVINEKVLQNIIKTLRIPLGLKYACPSESTWKLAVLSLLKVLSIGLPVARQHASSGKFETMWPELANAFEDFLFTKSTPPDNLSIQEFQKNEAIDVEVVQLISTEILPFANFIPKDFVGQIMAMLNKGSIHSQSPSFTEAEIDVRMREEFSKVCFETLLQFSFSNKVSTPQEGYISRMALSVLLKRSQDVLRRYVEDERLSGRCPLPRYNLSILQLQSLHHDSPENQVDGNTWAQVIALYPTLVECITCSSSEVSSALKDALGPFKDFMQPPVSKVQNGES</sequence>
<dbReference type="SUPFAM" id="SSF48371">
    <property type="entry name" value="ARM repeat"/>
    <property type="match status" value="2"/>
</dbReference>
<dbReference type="PANTHER" id="PTHR10663:SF333">
    <property type="entry name" value="PROTEIN MON2 HOMOLOG"/>
    <property type="match status" value="1"/>
</dbReference>
<dbReference type="Pfam" id="PF16213">
    <property type="entry name" value="DCB"/>
    <property type="match status" value="1"/>
</dbReference>
<feature type="domain" description="Mon2/Sec7/BIG1-like HUS" evidence="6">
    <location>
        <begin position="164"/>
        <end position="324"/>
    </location>
</feature>
<name>A0A665UBJ3_ECHNA</name>
<reference evidence="9" key="2">
    <citation type="submission" date="2025-08" db="UniProtKB">
        <authorList>
            <consortium name="Ensembl"/>
        </authorList>
    </citation>
    <scope>IDENTIFICATION</scope>
</reference>